<comment type="similarity">
    <text evidence="1">Belongs to the ABC transporter superfamily.</text>
</comment>
<dbReference type="Proteomes" id="UP001196980">
    <property type="component" value="Unassembled WGS sequence"/>
</dbReference>
<sequence>MVSESVISVRDVHKTYGKVMAVRGISFEVMGGACVGLLGPNGAGKSTLMKMIYGKSLRDEHAGSAISVFGYDPMYDELKIKSICGVVPQEDNLDVELNVVENLMTFCKFYGIRRREALNRIDELLDIMELSDKRDARLRSLSGGMKRRLIIARALINNPRLLILDEPTTGLDPQVRHFMWNKLRQMKKDNLTILLTTHYMEEAFQLCDNLVIVNEGQKVIQGNPNELLQRHIERYVLELRQPHVARRINGHIDSLNLRSDHAHGTTHVYSNTIDPLQDIIKTLNSDDYYLRQANLEDLFLKTTGRSLNETQ</sequence>
<evidence type="ECO:0000313" key="8">
    <source>
        <dbReference type="Proteomes" id="UP001196980"/>
    </source>
</evidence>
<evidence type="ECO:0000313" key="7">
    <source>
        <dbReference type="EMBL" id="MBV6343002.1"/>
    </source>
</evidence>
<reference evidence="7 8" key="1">
    <citation type="journal article" date="2020" name="J Geophys Res Biogeosci">
        <title>Magnetotaxis as an Adaptation to Enable Bacterial Shuttling of Microbial Sulfur and Sulfur Cycling Across Aquatic Oxic#Anoxic Interfaces.</title>
        <authorList>
            <person name="Li J."/>
            <person name="Liu P."/>
            <person name="Wang J."/>
            <person name="Roberts A.P."/>
            <person name="Pan Y."/>
        </authorList>
    </citation>
    <scope>NUCLEOTIDE SEQUENCE [LARGE SCALE GENOMIC DNA]</scope>
    <source>
        <strain evidence="7 8">MYR-1_YQ</strain>
    </source>
</reference>
<organism evidence="7 8">
    <name type="scientific">Candidatus Magnetobacterium casense</name>
    <dbReference type="NCBI Taxonomy" id="1455061"/>
    <lineage>
        <taxon>Bacteria</taxon>
        <taxon>Pseudomonadati</taxon>
        <taxon>Nitrospirota</taxon>
        <taxon>Thermodesulfovibrionia</taxon>
        <taxon>Thermodesulfovibrionales</taxon>
        <taxon>Candidatus Magnetobacteriaceae</taxon>
        <taxon>Candidatus Magnetobacterium</taxon>
    </lineage>
</organism>
<dbReference type="SMART" id="SM00382">
    <property type="entry name" value="AAA"/>
    <property type="match status" value="1"/>
</dbReference>
<keyword evidence="3" id="KW-0536">Nodulation</keyword>
<keyword evidence="5 7" id="KW-0067">ATP-binding</keyword>
<dbReference type="RefSeq" id="WP_218253608.1">
    <property type="nucleotide sequence ID" value="NZ_JABXWD010000408.1"/>
</dbReference>
<protein>
    <submittedName>
        <fullName evidence="7">ABC transporter ATP-binding protein</fullName>
    </submittedName>
</protein>
<keyword evidence="8" id="KW-1185">Reference proteome</keyword>
<dbReference type="InterPro" id="IPR003439">
    <property type="entry name" value="ABC_transporter-like_ATP-bd"/>
</dbReference>
<dbReference type="InterPro" id="IPR017871">
    <property type="entry name" value="ABC_transporter-like_CS"/>
</dbReference>
<dbReference type="EMBL" id="JABXWD010000408">
    <property type="protein sequence ID" value="MBV6343002.1"/>
    <property type="molecule type" value="Genomic_DNA"/>
</dbReference>
<dbReference type="Pfam" id="PF00005">
    <property type="entry name" value="ABC_tran"/>
    <property type="match status" value="1"/>
</dbReference>
<evidence type="ECO:0000256" key="5">
    <source>
        <dbReference type="ARBA" id="ARBA00022840"/>
    </source>
</evidence>
<name>A0ABS6S2C0_9BACT</name>
<accession>A0ABS6S2C0</accession>
<proteinExistence type="inferred from homology"/>
<evidence type="ECO:0000256" key="4">
    <source>
        <dbReference type="ARBA" id="ARBA00022741"/>
    </source>
</evidence>
<gene>
    <name evidence="7" type="ORF">HWQ67_15580</name>
</gene>
<dbReference type="PANTHER" id="PTHR42711">
    <property type="entry name" value="ABC TRANSPORTER ATP-BINDING PROTEIN"/>
    <property type="match status" value="1"/>
</dbReference>
<keyword evidence="2" id="KW-0813">Transport</keyword>
<comment type="caution">
    <text evidence="7">The sequence shown here is derived from an EMBL/GenBank/DDBJ whole genome shotgun (WGS) entry which is preliminary data.</text>
</comment>
<dbReference type="GO" id="GO:0005524">
    <property type="term" value="F:ATP binding"/>
    <property type="evidence" value="ECO:0007669"/>
    <property type="project" value="UniProtKB-KW"/>
</dbReference>
<dbReference type="PROSITE" id="PS50893">
    <property type="entry name" value="ABC_TRANSPORTER_2"/>
    <property type="match status" value="1"/>
</dbReference>
<evidence type="ECO:0000259" key="6">
    <source>
        <dbReference type="PROSITE" id="PS50893"/>
    </source>
</evidence>
<dbReference type="PROSITE" id="PS00211">
    <property type="entry name" value="ABC_TRANSPORTER_1"/>
    <property type="match status" value="1"/>
</dbReference>
<dbReference type="InterPro" id="IPR003593">
    <property type="entry name" value="AAA+_ATPase"/>
</dbReference>
<keyword evidence="4" id="KW-0547">Nucleotide-binding</keyword>
<evidence type="ECO:0000256" key="3">
    <source>
        <dbReference type="ARBA" id="ARBA00022458"/>
    </source>
</evidence>
<evidence type="ECO:0000256" key="1">
    <source>
        <dbReference type="ARBA" id="ARBA00005417"/>
    </source>
</evidence>
<feature type="domain" description="ABC transporter" evidence="6">
    <location>
        <begin position="7"/>
        <end position="240"/>
    </location>
</feature>
<dbReference type="PANTHER" id="PTHR42711:SF5">
    <property type="entry name" value="ABC TRANSPORTER ATP-BINDING PROTEIN NATA"/>
    <property type="match status" value="1"/>
</dbReference>
<dbReference type="InterPro" id="IPR050763">
    <property type="entry name" value="ABC_transporter_ATP-binding"/>
</dbReference>
<evidence type="ECO:0000256" key="2">
    <source>
        <dbReference type="ARBA" id="ARBA00022448"/>
    </source>
</evidence>